<keyword evidence="3" id="KW-1185">Reference proteome</keyword>
<keyword evidence="1" id="KW-0812">Transmembrane</keyword>
<dbReference type="AlphaFoldDB" id="A0A319F665"/>
<dbReference type="InterPro" id="IPR025671">
    <property type="entry name" value="HXXEE"/>
</dbReference>
<dbReference type="Proteomes" id="UP000248423">
    <property type="component" value="Unassembled WGS sequence"/>
</dbReference>
<keyword evidence="1" id="KW-1133">Transmembrane helix</keyword>
<evidence type="ECO:0008006" key="4">
    <source>
        <dbReference type="Google" id="ProtNLM"/>
    </source>
</evidence>
<name>A0A319F665_ASPSB</name>
<feature type="transmembrane region" description="Helical" evidence="1">
    <location>
        <begin position="194"/>
        <end position="216"/>
    </location>
</feature>
<sequence length="248" mass="28473">MGGKETPFPFTQEEMDRFDLAAWLPAHWFRFYRDNWYYFTGVAFVIGTFVMGFFGHYVSRVQAILIYNLMALFVHQFEEYVLPGGGPLVINAIFYGEKKDYDRFPGNKQSLVWVNTLAYPFYIASIVFSDKIWLGLAQCYFGFVQVIGHGLVMNIKGNTGYNPGVASALLLHMPIGIYYIAYVQNHGLIASSDWLYSVVALVSATICIIPLPILMFRDRRSPYPLSQEEMKRFDMLNKIQRTSPSKTE</sequence>
<dbReference type="VEuPathDB" id="FungiDB:BO78DRAFT_35832"/>
<feature type="transmembrane region" description="Helical" evidence="1">
    <location>
        <begin position="164"/>
        <end position="182"/>
    </location>
</feature>
<feature type="transmembrane region" description="Helical" evidence="1">
    <location>
        <begin position="36"/>
        <end position="58"/>
    </location>
</feature>
<accession>A0A319F665</accession>
<evidence type="ECO:0000313" key="2">
    <source>
        <dbReference type="EMBL" id="PYI00683.1"/>
    </source>
</evidence>
<evidence type="ECO:0000256" key="1">
    <source>
        <dbReference type="SAM" id="Phobius"/>
    </source>
</evidence>
<feature type="transmembrane region" description="Helical" evidence="1">
    <location>
        <begin position="111"/>
        <end position="128"/>
    </location>
</feature>
<dbReference type="Pfam" id="PF13787">
    <property type="entry name" value="HXXEE"/>
    <property type="match status" value="1"/>
</dbReference>
<dbReference type="OrthoDB" id="4234824at2759"/>
<keyword evidence="1" id="KW-0472">Membrane</keyword>
<protein>
    <recommendedName>
        <fullName evidence="4">HXXEE domain-containing protein</fullName>
    </recommendedName>
</protein>
<dbReference type="EMBL" id="KZ826440">
    <property type="protein sequence ID" value="PYI00683.1"/>
    <property type="molecule type" value="Genomic_DNA"/>
</dbReference>
<gene>
    <name evidence="2" type="ORF">BO78DRAFT_35832</name>
</gene>
<evidence type="ECO:0000313" key="3">
    <source>
        <dbReference type="Proteomes" id="UP000248423"/>
    </source>
</evidence>
<reference evidence="2 3" key="1">
    <citation type="submission" date="2018-02" db="EMBL/GenBank/DDBJ databases">
        <title>The genomes of Aspergillus section Nigri reveals drivers in fungal speciation.</title>
        <authorList>
            <consortium name="DOE Joint Genome Institute"/>
            <person name="Vesth T.C."/>
            <person name="Nybo J."/>
            <person name="Theobald S."/>
            <person name="Brandl J."/>
            <person name="Frisvad J.C."/>
            <person name="Nielsen K.F."/>
            <person name="Lyhne E.K."/>
            <person name="Kogle M.E."/>
            <person name="Kuo A."/>
            <person name="Riley R."/>
            <person name="Clum A."/>
            <person name="Nolan M."/>
            <person name="Lipzen A."/>
            <person name="Salamov A."/>
            <person name="Henrissat B."/>
            <person name="Wiebenga A."/>
            <person name="De vries R.P."/>
            <person name="Grigoriev I.V."/>
            <person name="Mortensen U.H."/>
            <person name="Andersen M.R."/>
            <person name="Baker S.E."/>
        </authorList>
    </citation>
    <scope>NUCLEOTIDE SEQUENCE [LARGE SCALE GENOMIC DNA]</scope>
    <source>
        <strain evidence="2 3">CBS 121057</strain>
    </source>
</reference>
<proteinExistence type="predicted"/>
<organism evidence="2 3">
    <name type="scientific">Aspergillus sclerotiicarbonarius (strain CBS 121057 / IBT 28362)</name>
    <dbReference type="NCBI Taxonomy" id="1448318"/>
    <lineage>
        <taxon>Eukaryota</taxon>
        <taxon>Fungi</taxon>
        <taxon>Dikarya</taxon>
        <taxon>Ascomycota</taxon>
        <taxon>Pezizomycotina</taxon>
        <taxon>Eurotiomycetes</taxon>
        <taxon>Eurotiomycetidae</taxon>
        <taxon>Eurotiales</taxon>
        <taxon>Aspergillaceae</taxon>
        <taxon>Aspergillus</taxon>
        <taxon>Aspergillus subgen. Circumdati</taxon>
    </lineage>
</organism>
<feature type="transmembrane region" description="Helical" evidence="1">
    <location>
        <begin position="134"/>
        <end position="152"/>
    </location>
</feature>